<evidence type="ECO:0000256" key="2">
    <source>
        <dbReference type="ARBA" id="ARBA00004922"/>
    </source>
</evidence>
<evidence type="ECO:0000256" key="5">
    <source>
        <dbReference type="ARBA" id="ARBA00022692"/>
    </source>
</evidence>
<feature type="transmembrane region" description="Helical" evidence="9">
    <location>
        <begin position="151"/>
        <end position="179"/>
    </location>
</feature>
<comment type="pathway">
    <text evidence="2">Protein modification; protein glycosylation.</text>
</comment>
<feature type="transmembrane region" description="Helical" evidence="9">
    <location>
        <begin position="227"/>
        <end position="249"/>
    </location>
</feature>
<keyword evidence="3" id="KW-0328">Glycosyltransferase</keyword>
<dbReference type="PANTHER" id="PTHR12989">
    <property type="entry name" value="ALPHA-1,2-GLUCOSYLTRANSFERASE ALG10"/>
    <property type="match status" value="1"/>
</dbReference>
<sequence>MKHDRLLPFVILTIAVVFGCVFWILRNERLLMDEVFHYPEIMRFASGNFQHTSQIAMGPGYHFVMALPTWIFRLGTVASVRFLEILVSAGFLLLFYRLARQLDPAHASMKLLQVSLYPLLFPYYFILFTDIMTTLFVLLCFYFVLSRRYTLAGLVGSLSLVVRQSSVVWLVLFLVFAYIQEHGKRLPTRQSLMNFFPKSATFLLGIVGFLIFVIINGGVVLGGSKLYMPFVISFGNAYIILFLLFLFHLPEHILFAGRITRSVHKHWKIVLLGAILWYVFYLATFTNTHPWNQTPYFLRNQLMHLFTKDLVWKTVLFIIALYELFVILAHRFVKPRYALIHIAGIIPMVSMWLIEPRYAVPYVTLFLLLRTIESIPATYASIVLSLSLSLYQVWGLHFDRFFP</sequence>
<dbReference type="Pfam" id="PF04922">
    <property type="entry name" value="DIE2_ALG10"/>
    <property type="match status" value="1"/>
</dbReference>
<feature type="transmembrane region" description="Helical" evidence="9">
    <location>
        <begin position="337"/>
        <end position="354"/>
    </location>
</feature>
<comment type="caution">
    <text evidence="10">The sequence shown here is derived from an EMBL/GenBank/DDBJ whole genome shotgun (WGS) entry which is preliminary data.</text>
</comment>
<feature type="transmembrane region" description="Helical" evidence="9">
    <location>
        <begin position="200"/>
        <end position="221"/>
    </location>
</feature>
<feature type="transmembrane region" description="Helical" evidence="9">
    <location>
        <begin position="374"/>
        <end position="394"/>
    </location>
</feature>
<evidence type="ECO:0000256" key="1">
    <source>
        <dbReference type="ARBA" id="ARBA00004477"/>
    </source>
</evidence>
<organism evidence="10 11">
    <name type="scientific">Candidatus Gottesmanbacteria bacterium RIFCSPLOWO2_01_FULL_49_10</name>
    <dbReference type="NCBI Taxonomy" id="1798396"/>
    <lineage>
        <taxon>Bacteria</taxon>
        <taxon>Candidatus Gottesmaniibacteriota</taxon>
    </lineage>
</organism>
<dbReference type="AlphaFoldDB" id="A0A1F6B1F4"/>
<feature type="transmembrane region" description="Helical" evidence="9">
    <location>
        <begin position="70"/>
        <end position="95"/>
    </location>
</feature>
<keyword evidence="6" id="KW-0256">Endoplasmic reticulum</keyword>
<comment type="subcellular location">
    <subcellularLocation>
        <location evidence="1">Endoplasmic reticulum membrane</location>
        <topology evidence="1">Multi-pass membrane protein</topology>
    </subcellularLocation>
</comment>
<dbReference type="GO" id="GO:0106073">
    <property type="term" value="F:dolichyl pyrophosphate Glc2Man9GlcNAc2 alpha-1,2-glucosyltransferase activity"/>
    <property type="evidence" value="ECO:0007669"/>
    <property type="project" value="InterPro"/>
</dbReference>
<evidence type="ECO:0000313" key="11">
    <source>
        <dbReference type="Proteomes" id="UP000176409"/>
    </source>
</evidence>
<feature type="transmembrane region" description="Helical" evidence="9">
    <location>
        <begin position="310"/>
        <end position="330"/>
    </location>
</feature>
<evidence type="ECO:0000256" key="6">
    <source>
        <dbReference type="ARBA" id="ARBA00022824"/>
    </source>
</evidence>
<feature type="transmembrane region" description="Helical" evidence="9">
    <location>
        <begin position="116"/>
        <end position="145"/>
    </location>
</feature>
<evidence type="ECO:0000256" key="9">
    <source>
        <dbReference type="SAM" id="Phobius"/>
    </source>
</evidence>
<dbReference type="InterPro" id="IPR016900">
    <property type="entry name" value="Alg10"/>
</dbReference>
<dbReference type="PROSITE" id="PS51257">
    <property type="entry name" value="PROKAR_LIPOPROTEIN"/>
    <property type="match status" value="1"/>
</dbReference>
<dbReference type="GO" id="GO:0006488">
    <property type="term" value="P:dolichol-linked oligosaccharide biosynthetic process"/>
    <property type="evidence" value="ECO:0007669"/>
    <property type="project" value="InterPro"/>
</dbReference>
<dbReference type="STRING" id="1798396.A2973_01775"/>
<dbReference type="EMBL" id="MFJZ01000004">
    <property type="protein sequence ID" value="OGG30760.1"/>
    <property type="molecule type" value="Genomic_DNA"/>
</dbReference>
<evidence type="ECO:0008006" key="12">
    <source>
        <dbReference type="Google" id="ProtNLM"/>
    </source>
</evidence>
<keyword evidence="5 9" id="KW-0812">Transmembrane</keyword>
<dbReference type="Proteomes" id="UP000176409">
    <property type="component" value="Unassembled WGS sequence"/>
</dbReference>
<reference evidence="10 11" key="1">
    <citation type="journal article" date="2016" name="Nat. Commun.">
        <title>Thousands of microbial genomes shed light on interconnected biogeochemical processes in an aquifer system.</title>
        <authorList>
            <person name="Anantharaman K."/>
            <person name="Brown C.T."/>
            <person name="Hug L.A."/>
            <person name="Sharon I."/>
            <person name="Castelle C.J."/>
            <person name="Probst A.J."/>
            <person name="Thomas B.C."/>
            <person name="Singh A."/>
            <person name="Wilkins M.J."/>
            <person name="Karaoz U."/>
            <person name="Brodie E.L."/>
            <person name="Williams K.H."/>
            <person name="Hubbard S.S."/>
            <person name="Banfield J.F."/>
        </authorList>
    </citation>
    <scope>NUCLEOTIDE SEQUENCE [LARGE SCALE GENOMIC DNA]</scope>
</reference>
<accession>A0A1F6B1F4</accession>
<keyword evidence="4" id="KW-0808">Transferase</keyword>
<feature type="transmembrane region" description="Helical" evidence="9">
    <location>
        <begin position="7"/>
        <end position="25"/>
    </location>
</feature>
<evidence type="ECO:0000313" key="10">
    <source>
        <dbReference type="EMBL" id="OGG30760.1"/>
    </source>
</evidence>
<name>A0A1F6B1F4_9BACT</name>
<evidence type="ECO:0000256" key="4">
    <source>
        <dbReference type="ARBA" id="ARBA00022679"/>
    </source>
</evidence>
<gene>
    <name evidence="10" type="ORF">A2973_01775</name>
</gene>
<evidence type="ECO:0000256" key="8">
    <source>
        <dbReference type="ARBA" id="ARBA00023136"/>
    </source>
</evidence>
<keyword evidence="8 9" id="KW-0472">Membrane</keyword>
<feature type="transmembrane region" description="Helical" evidence="9">
    <location>
        <begin position="269"/>
        <end position="290"/>
    </location>
</feature>
<evidence type="ECO:0000256" key="3">
    <source>
        <dbReference type="ARBA" id="ARBA00022676"/>
    </source>
</evidence>
<evidence type="ECO:0000256" key="7">
    <source>
        <dbReference type="ARBA" id="ARBA00022989"/>
    </source>
</evidence>
<keyword evidence="7 9" id="KW-1133">Transmembrane helix</keyword>
<dbReference type="PANTHER" id="PTHR12989:SF10">
    <property type="entry name" value="DOL-P-GLC:GLC(2)MAN(9)GLCNAC(2)-PP-DOL ALPHA-1,2-GLUCOSYLTRANSFERASE-RELATED"/>
    <property type="match status" value="1"/>
</dbReference>
<proteinExistence type="predicted"/>
<protein>
    <recommendedName>
        <fullName evidence="12">Glycosyltransferase RgtA/B/C/D-like domain-containing protein</fullName>
    </recommendedName>
</protein>